<evidence type="ECO:0000256" key="1">
    <source>
        <dbReference type="SAM" id="MobiDB-lite"/>
    </source>
</evidence>
<feature type="compositionally biased region" description="Basic and acidic residues" evidence="1">
    <location>
        <begin position="1"/>
        <end position="12"/>
    </location>
</feature>
<accession>A0AAE5ZIK9</accession>
<evidence type="ECO:0000313" key="3">
    <source>
        <dbReference type="Proteomes" id="UP000296079"/>
    </source>
</evidence>
<dbReference type="RefSeq" id="WP_136227860.1">
    <property type="nucleotide sequence ID" value="NC_008314.1"/>
</dbReference>
<evidence type="ECO:0000313" key="2">
    <source>
        <dbReference type="EMBL" id="QCC03915.1"/>
    </source>
</evidence>
<reference evidence="2 3" key="1">
    <citation type="submission" date="2019-04" db="EMBL/GenBank/DDBJ databases">
        <title>Long-read de novo sequencing of Cupriavidus necator H16.</title>
        <authorList>
            <person name="Little G.T."/>
            <person name="Ehsaan M."/>
            <person name="Arenas-Lopez C."/>
            <person name="Jawed K."/>
            <person name="Winzer K."/>
            <person name="Kovacs K."/>
            <person name="Malys N."/>
            <person name="Minton N.P."/>
        </authorList>
    </citation>
    <scope>NUCLEOTIDE SEQUENCE [LARGE SCALE GENOMIC DNA]</scope>
    <source>
        <strain evidence="2 3">H16</strain>
    </source>
</reference>
<protein>
    <submittedName>
        <fullName evidence="2">Uncharacterized protein</fullName>
    </submittedName>
</protein>
<proteinExistence type="predicted"/>
<gene>
    <name evidence="2" type="ORF">E6A55_25550</name>
</gene>
<name>A0AAE5ZIK9_CUPNH</name>
<dbReference type="Proteomes" id="UP000296079">
    <property type="component" value="Chromosome 2"/>
</dbReference>
<dbReference type="AlphaFoldDB" id="A0AAE5ZIK9"/>
<feature type="region of interest" description="Disordered" evidence="1">
    <location>
        <begin position="1"/>
        <end position="37"/>
    </location>
</feature>
<sequence length="69" mass="7428">MAKYESRGRDGRTAAGLEPDSDGTKAGTRRARTQHYRSQAASVQKVWSTGQSDISEISAVFLMALALLA</sequence>
<organism evidence="2 3">
    <name type="scientific">Cupriavidus necator (strain ATCC 17699 / DSM 428 / KCTC 22496 / NCIMB 10442 / H16 / Stanier 337)</name>
    <name type="common">Ralstonia eutropha</name>
    <dbReference type="NCBI Taxonomy" id="381666"/>
    <lineage>
        <taxon>Bacteria</taxon>
        <taxon>Pseudomonadati</taxon>
        <taxon>Pseudomonadota</taxon>
        <taxon>Betaproteobacteria</taxon>
        <taxon>Burkholderiales</taxon>
        <taxon>Burkholderiaceae</taxon>
        <taxon>Cupriavidus</taxon>
    </lineage>
</organism>
<dbReference type="EMBL" id="CP039288">
    <property type="protein sequence ID" value="QCC03915.1"/>
    <property type="molecule type" value="Genomic_DNA"/>
</dbReference>